<gene>
    <name evidence="1" type="ORF">C7451_101505</name>
</gene>
<comment type="caution">
    <text evidence="1">The sequence shown here is derived from an EMBL/GenBank/DDBJ whole genome shotgun (WGS) entry which is preliminary data.</text>
</comment>
<dbReference type="InterPro" id="IPR047111">
    <property type="entry name" value="YbaP-like"/>
</dbReference>
<protein>
    <recommendedName>
        <fullName evidence="3">TraB family protein</fullName>
    </recommendedName>
</protein>
<evidence type="ECO:0008006" key="3">
    <source>
        <dbReference type="Google" id="ProtNLM"/>
    </source>
</evidence>
<evidence type="ECO:0000313" key="2">
    <source>
        <dbReference type="Proteomes" id="UP000248014"/>
    </source>
</evidence>
<organism evidence="1 2">
    <name type="scientific">Blastomonas natatoria</name>
    <dbReference type="NCBI Taxonomy" id="34015"/>
    <lineage>
        <taxon>Bacteria</taxon>
        <taxon>Pseudomonadati</taxon>
        <taxon>Pseudomonadota</taxon>
        <taxon>Alphaproteobacteria</taxon>
        <taxon>Sphingomonadales</taxon>
        <taxon>Sphingomonadaceae</taxon>
        <taxon>Blastomonas</taxon>
    </lineage>
</organism>
<dbReference type="CDD" id="cd14789">
    <property type="entry name" value="Tiki"/>
    <property type="match status" value="1"/>
</dbReference>
<dbReference type="AlphaFoldDB" id="A0A2V3VCJ8"/>
<dbReference type="PANTHER" id="PTHR40590:SF1">
    <property type="entry name" value="CYTOPLASMIC PROTEIN"/>
    <property type="match status" value="1"/>
</dbReference>
<dbReference type="Proteomes" id="UP000248014">
    <property type="component" value="Unassembled WGS sequence"/>
</dbReference>
<reference evidence="1 2" key="1">
    <citation type="submission" date="2018-05" db="EMBL/GenBank/DDBJ databases">
        <title>Genomic Encyclopedia of Type Strains, Phase IV (KMG-IV): sequencing the most valuable type-strain genomes for metagenomic binning, comparative biology and taxonomic classification.</title>
        <authorList>
            <person name="Goeker M."/>
        </authorList>
    </citation>
    <scope>NUCLEOTIDE SEQUENCE [LARGE SCALE GENOMIC DNA]</scope>
    <source>
        <strain evidence="1 2">DSM 3183</strain>
    </source>
</reference>
<dbReference type="EMBL" id="QJJM01000001">
    <property type="protein sequence ID" value="PXW79437.1"/>
    <property type="molecule type" value="Genomic_DNA"/>
</dbReference>
<dbReference type="Pfam" id="PF01963">
    <property type="entry name" value="TraB_PrgY_gumN"/>
    <property type="match status" value="1"/>
</dbReference>
<accession>A0A2V3VCJ8</accession>
<keyword evidence="2" id="KW-1185">Reference proteome</keyword>
<dbReference type="OrthoDB" id="9806326at2"/>
<name>A0A2V3VCJ8_9SPHN</name>
<proteinExistence type="predicted"/>
<sequence length="321" mass="34643">MTKLFKTLRSGAATLAVAAIVTIGFAGEPLLAQQPTTLAEALGPAPAPAKKDVNPAMWVVRDSDTTIYLFGTVHVLRPGLNWLKGDIKTAFDASDELILEVQEPSDPTAMQATVNRLATNPQGITLRSLLTPPVLTKYEKTLGTLNIPPVALDQFEPWYASVTLTTLPLMMQGYDLNSGAEKVLMTAAKAQNKSIGQLETVEQQLGIFDGLSTKEQVAFLDVTLDGVPEITTQIDALVDAWGKGDLVTLDKLMNEGMESYPGLYDALLTDRNANWVEWIKARMNRPGTVFMAVGAAHLVGKDSVQAQLGAQDIQSVQVTKH</sequence>
<dbReference type="PANTHER" id="PTHR40590">
    <property type="entry name" value="CYTOPLASMIC PROTEIN-RELATED"/>
    <property type="match status" value="1"/>
</dbReference>
<dbReference type="InterPro" id="IPR002816">
    <property type="entry name" value="TraB/PrgY/GumN_fam"/>
</dbReference>
<evidence type="ECO:0000313" key="1">
    <source>
        <dbReference type="EMBL" id="PXW79437.1"/>
    </source>
</evidence>
<dbReference type="RefSeq" id="WP_110297364.1">
    <property type="nucleotide sequence ID" value="NZ_QJJM01000001.1"/>
</dbReference>